<keyword evidence="1" id="KW-0472">Membrane</keyword>
<sequence length="155" mass="16490">MHQEPQHQPAPALRTARSSFPIAHPRDGWYALPGVLLGLGIGCGLYAVAQWGQEVARGVTARSARWVRELFEPWKEIAVYGDGNSAPDGPRHGVGAAAQRAAVVHHSAVSMPLTSAVVLVSAALVSFVAIASMRRRGLRGSVRSRPGERADVVTL</sequence>
<keyword evidence="1" id="KW-0812">Transmembrane</keyword>
<reference evidence="2 3" key="1">
    <citation type="submission" date="2019-07" db="EMBL/GenBank/DDBJ databases">
        <title>New species of Amycolatopsis and Streptomyces.</title>
        <authorList>
            <person name="Duangmal K."/>
            <person name="Teo W.F.A."/>
            <person name="Lipun K."/>
        </authorList>
    </citation>
    <scope>NUCLEOTIDE SEQUENCE [LARGE SCALE GENOMIC DNA]</scope>
    <source>
        <strain evidence="2 3">NBRC 109810</strain>
    </source>
</reference>
<evidence type="ECO:0000313" key="3">
    <source>
        <dbReference type="Proteomes" id="UP000325849"/>
    </source>
</evidence>
<keyword evidence="3" id="KW-1185">Reference proteome</keyword>
<dbReference type="EMBL" id="VJZD01000012">
    <property type="protein sequence ID" value="MPY30729.1"/>
    <property type="molecule type" value="Genomic_DNA"/>
</dbReference>
<gene>
    <name evidence="2" type="ORF">FNH09_05185</name>
</gene>
<proteinExistence type="predicted"/>
<evidence type="ECO:0000256" key="1">
    <source>
        <dbReference type="SAM" id="Phobius"/>
    </source>
</evidence>
<name>A0A5N8V6L3_9ACTN</name>
<evidence type="ECO:0000313" key="2">
    <source>
        <dbReference type="EMBL" id="MPY30729.1"/>
    </source>
</evidence>
<feature type="transmembrane region" description="Helical" evidence="1">
    <location>
        <begin position="113"/>
        <end position="133"/>
    </location>
</feature>
<organism evidence="2 3">
    <name type="scientific">Streptomyces adustus</name>
    <dbReference type="NCBI Taxonomy" id="1609272"/>
    <lineage>
        <taxon>Bacteria</taxon>
        <taxon>Bacillati</taxon>
        <taxon>Actinomycetota</taxon>
        <taxon>Actinomycetes</taxon>
        <taxon>Kitasatosporales</taxon>
        <taxon>Streptomycetaceae</taxon>
        <taxon>Streptomyces</taxon>
    </lineage>
</organism>
<dbReference type="RefSeq" id="WP_152885532.1">
    <property type="nucleotide sequence ID" value="NZ_VJZD01000012.1"/>
</dbReference>
<accession>A0A5N8V6L3</accession>
<protein>
    <submittedName>
        <fullName evidence="2">Uncharacterized protein</fullName>
    </submittedName>
</protein>
<comment type="caution">
    <text evidence="2">The sequence shown here is derived from an EMBL/GenBank/DDBJ whole genome shotgun (WGS) entry which is preliminary data.</text>
</comment>
<feature type="transmembrane region" description="Helical" evidence="1">
    <location>
        <begin position="29"/>
        <end position="49"/>
    </location>
</feature>
<dbReference type="Proteomes" id="UP000325849">
    <property type="component" value="Unassembled WGS sequence"/>
</dbReference>
<dbReference type="AlphaFoldDB" id="A0A5N8V6L3"/>
<keyword evidence="1" id="KW-1133">Transmembrane helix</keyword>